<dbReference type="Proteomes" id="UP001451303">
    <property type="component" value="Unassembled WGS sequence"/>
</dbReference>
<accession>A0ABR3D4C9</accession>
<reference evidence="1 2" key="1">
    <citation type="submission" date="2023-09" db="EMBL/GenBank/DDBJ databases">
        <title>Multi-omics analysis of a traditional fermented food reveals byproduct-associated fungal strains for waste-to-food upcycling.</title>
        <authorList>
            <consortium name="Lawrence Berkeley National Laboratory"/>
            <person name="Rekdal V.M."/>
            <person name="Villalobos-Escobedo J.M."/>
            <person name="Rodriguez-Valeron N."/>
            <person name="Garcia M.O."/>
            <person name="Vasquez D.P."/>
            <person name="Damayanti I."/>
            <person name="Sorensen P.M."/>
            <person name="Baidoo E.E."/>
            <person name="De Carvalho A.C."/>
            <person name="Riley R."/>
            <person name="Lipzen A."/>
            <person name="He G."/>
            <person name="Yan M."/>
            <person name="Haridas S."/>
            <person name="Daum C."/>
            <person name="Yoshinaga Y."/>
            <person name="Ng V."/>
            <person name="Grigoriev I.V."/>
            <person name="Munk R."/>
            <person name="Nuraida L."/>
            <person name="Wijaya C.H."/>
            <person name="Morales P.-C."/>
            <person name="Keasling J.D."/>
        </authorList>
    </citation>
    <scope>NUCLEOTIDE SEQUENCE [LARGE SCALE GENOMIC DNA]</scope>
    <source>
        <strain evidence="1 2">FGSC 2613</strain>
    </source>
</reference>
<protein>
    <submittedName>
        <fullName evidence="1">Uncharacterized protein</fullName>
    </submittedName>
</protein>
<evidence type="ECO:0000313" key="2">
    <source>
        <dbReference type="Proteomes" id="UP001451303"/>
    </source>
</evidence>
<evidence type="ECO:0000313" key="1">
    <source>
        <dbReference type="EMBL" id="KAL0466713.1"/>
    </source>
</evidence>
<gene>
    <name evidence="1" type="ORF">QR685DRAFT_450800</name>
</gene>
<proteinExistence type="predicted"/>
<keyword evidence="2" id="KW-1185">Reference proteome</keyword>
<organism evidence="1 2">
    <name type="scientific">Neurospora intermedia</name>
    <dbReference type="NCBI Taxonomy" id="5142"/>
    <lineage>
        <taxon>Eukaryota</taxon>
        <taxon>Fungi</taxon>
        <taxon>Dikarya</taxon>
        <taxon>Ascomycota</taxon>
        <taxon>Pezizomycotina</taxon>
        <taxon>Sordariomycetes</taxon>
        <taxon>Sordariomycetidae</taxon>
        <taxon>Sordariales</taxon>
        <taxon>Sordariaceae</taxon>
        <taxon>Neurospora</taxon>
    </lineage>
</organism>
<name>A0ABR3D4C9_NEUIN</name>
<dbReference type="EMBL" id="JAVLET010000012">
    <property type="protein sequence ID" value="KAL0466713.1"/>
    <property type="molecule type" value="Genomic_DNA"/>
</dbReference>
<sequence length="94" mass="10258">MRDTPTGDLLKLTTSASADFRMSAAVFCFARKIPTTATPHVSHENAGIPRVAARWGRTENGVDVLSAYGNLKWEMGDQENEIQTASAFGWTRDG</sequence>
<comment type="caution">
    <text evidence="1">The sequence shown here is derived from an EMBL/GenBank/DDBJ whole genome shotgun (WGS) entry which is preliminary data.</text>
</comment>